<gene>
    <name evidence="2" type="ORF">HTSR_1781</name>
</gene>
<dbReference type="RefSeq" id="WP_070365603.1">
    <property type="nucleotide sequence ID" value="NZ_CP016070.1"/>
</dbReference>
<keyword evidence="1" id="KW-0472">Membrane</keyword>
<name>A0A1D8S6I6_9EURY</name>
<protein>
    <submittedName>
        <fullName evidence="2">Membrane protein</fullName>
    </submittedName>
</protein>
<sequence>MRRPRFRPADVAQQIVGGLLLAGPFVVTEEVWVLAESMSSLQTSLLIGGVIVVGYSALYKADKDRDVDIEAKFLGIPLRFVSLLTVAFGAVTVMSFLLAAPRTFGASPMGTLTAISIGSMFSIVGAAAADSLF</sequence>
<dbReference type="STRING" id="1873524.HSR6_1848"/>
<evidence type="ECO:0000313" key="3">
    <source>
        <dbReference type="Proteomes" id="UP000185608"/>
    </source>
</evidence>
<evidence type="ECO:0000256" key="1">
    <source>
        <dbReference type="SAM" id="Phobius"/>
    </source>
</evidence>
<feature type="transmembrane region" description="Helical" evidence="1">
    <location>
        <begin position="41"/>
        <end position="59"/>
    </location>
</feature>
<dbReference type="PATRIC" id="fig|1855411.3.peg.1789"/>
<feature type="transmembrane region" description="Helical" evidence="1">
    <location>
        <begin position="80"/>
        <end position="100"/>
    </location>
</feature>
<organism evidence="2 3">
    <name type="scientific">Halodesulfurarchaeum formicicum</name>
    <dbReference type="NCBI Taxonomy" id="1873524"/>
    <lineage>
        <taxon>Archaea</taxon>
        <taxon>Methanobacteriati</taxon>
        <taxon>Methanobacteriota</taxon>
        <taxon>Stenosarchaea group</taxon>
        <taxon>Halobacteria</taxon>
        <taxon>Halobacteriales</taxon>
        <taxon>Halobacteriaceae</taxon>
        <taxon>Halodesulfurarchaeum</taxon>
    </lineage>
</organism>
<evidence type="ECO:0000313" key="2">
    <source>
        <dbReference type="EMBL" id="AOW80949.1"/>
    </source>
</evidence>
<dbReference type="EMBL" id="CP016070">
    <property type="protein sequence ID" value="AOW80949.1"/>
    <property type="molecule type" value="Genomic_DNA"/>
</dbReference>
<dbReference type="Proteomes" id="UP000185608">
    <property type="component" value="Chromosome"/>
</dbReference>
<dbReference type="InterPro" id="IPR024464">
    <property type="entry name" value="DUF2391"/>
</dbReference>
<dbReference type="Pfam" id="PF09622">
    <property type="entry name" value="DUF2391"/>
    <property type="match status" value="1"/>
</dbReference>
<accession>A0A1D8S6I6</accession>
<keyword evidence="1" id="KW-0812">Transmembrane</keyword>
<feature type="transmembrane region" description="Helical" evidence="1">
    <location>
        <begin position="106"/>
        <end position="129"/>
    </location>
</feature>
<reference evidence="2 3" key="1">
    <citation type="submission" date="2016-06" db="EMBL/GenBank/DDBJ databases">
        <title>Discovery of anaerobic lithoheterotrophic haloarchaeon capable of sulfur respiration by hydrogen and formate.</title>
        <authorList>
            <person name="Sorokin D.Y."/>
            <person name="Kublanov I.V."/>
            <person name="Roman P."/>
            <person name="Sinninghe Damste J.S."/>
            <person name="Golyshin P.N."/>
            <person name="Rojo D."/>
            <person name="Ciordia S."/>
            <person name="Mena Md.C."/>
            <person name="Ferrer M."/>
            <person name="Smedile F."/>
            <person name="Messina E."/>
            <person name="La Cono V."/>
            <person name="Yakimov M.M."/>
        </authorList>
    </citation>
    <scope>NUCLEOTIDE SEQUENCE [LARGE SCALE GENOMIC DNA]</scope>
    <source>
        <strain evidence="2 3">HTSR1</strain>
    </source>
</reference>
<dbReference type="AlphaFoldDB" id="A0A1D8S6I6"/>
<feature type="transmembrane region" description="Helical" evidence="1">
    <location>
        <begin position="12"/>
        <end position="35"/>
    </location>
</feature>
<keyword evidence="1" id="KW-1133">Transmembrane helix</keyword>
<proteinExistence type="predicted"/>
<dbReference type="GeneID" id="29829768"/>
<dbReference type="KEGG" id="halh:HTSR_1781"/>